<reference evidence="1 2" key="1">
    <citation type="submission" date="2023-12" db="EMBL/GenBank/DDBJ databases">
        <title>Description of new species of Mycobacterium terrae complex isolated from sewage at the Sao Paulo Zoological Park Foundation in Brazil.</title>
        <authorList>
            <person name="Romagnoli C.L."/>
            <person name="Conceicao E.C."/>
            <person name="Machado E."/>
            <person name="Barreto L.B.P.F."/>
            <person name="Sharma A."/>
            <person name="Silva N.M."/>
            <person name="Marques L.E."/>
            <person name="Juliana M.A."/>
            <person name="Lourenco M.C.S."/>
            <person name="Digiampietri L.A."/>
            <person name="Suffys P.N."/>
            <person name="Viana-Niero C."/>
        </authorList>
    </citation>
    <scope>NUCLEOTIDE SEQUENCE [LARGE SCALE GENOMIC DNA]</scope>
    <source>
        <strain evidence="1 2">MYC098</strain>
    </source>
</reference>
<evidence type="ECO:0000313" key="2">
    <source>
        <dbReference type="Proteomes" id="UP001299596"/>
    </source>
</evidence>
<accession>A0ABU5XIM0</accession>
<protein>
    <submittedName>
        <fullName evidence="1">Uncharacterized protein</fullName>
    </submittedName>
</protein>
<proteinExistence type="predicted"/>
<comment type="caution">
    <text evidence="1">The sequence shown here is derived from an EMBL/GenBank/DDBJ whole genome shotgun (WGS) entry which is preliminary data.</text>
</comment>
<sequence>MSTKTSENTATDVRQTLSEQAEQFGWQRTRRERVDIYSRGVFQIHAIWRGSSTVNGGAHYEDTILLAYTTDLGKIQSWLAK</sequence>
<name>A0ABU5XIM0_9MYCO</name>
<keyword evidence="2" id="KW-1185">Reference proteome</keyword>
<dbReference type="RefSeq" id="WP_225407444.1">
    <property type="nucleotide sequence ID" value="NZ_JAYJJR010000007.1"/>
</dbReference>
<dbReference type="EMBL" id="JAYJJR010000007">
    <property type="protein sequence ID" value="MEB3022033.1"/>
    <property type="molecule type" value="Genomic_DNA"/>
</dbReference>
<dbReference type="Proteomes" id="UP001299596">
    <property type="component" value="Unassembled WGS sequence"/>
</dbReference>
<gene>
    <name evidence="1" type="ORF">K6T79_13340</name>
</gene>
<organism evidence="1 2">
    <name type="scientific">[Mycobacterium] crassicus</name>
    <dbReference type="NCBI Taxonomy" id="2872309"/>
    <lineage>
        <taxon>Bacteria</taxon>
        <taxon>Bacillati</taxon>
        <taxon>Actinomycetota</taxon>
        <taxon>Actinomycetes</taxon>
        <taxon>Mycobacteriales</taxon>
        <taxon>Mycobacteriaceae</taxon>
        <taxon>Mycolicibacter</taxon>
    </lineage>
</organism>
<evidence type="ECO:0000313" key="1">
    <source>
        <dbReference type="EMBL" id="MEB3022033.1"/>
    </source>
</evidence>